<dbReference type="AlphaFoldDB" id="A0A1I6SID0"/>
<evidence type="ECO:0000313" key="5">
    <source>
        <dbReference type="Proteomes" id="UP000321773"/>
    </source>
</evidence>
<evidence type="ECO:0000313" key="3">
    <source>
        <dbReference type="EMBL" id="SFS76664.1"/>
    </source>
</evidence>
<accession>A0A1I6SID0</accession>
<keyword evidence="5" id="KW-1185">Reference proteome</keyword>
<organism evidence="3 4">
    <name type="scientific">Halolactibacillus miurensis</name>
    <dbReference type="NCBI Taxonomy" id="306541"/>
    <lineage>
        <taxon>Bacteria</taxon>
        <taxon>Bacillati</taxon>
        <taxon>Bacillota</taxon>
        <taxon>Bacilli</taxon>
        <taxon>Bacillales</taxon>
        <taxon>Bacillaceae</taxon>
        <taxon>Halolactibacillus</taxon>
    </lineage>
</organism>
<dbReference type="OrthoDB" id="9853593at2"/>
<evidence type="ECO:0000256" key="1">
    <source>
        <dbReference type="SAM" id="Phobius"/>
    </source>
</evidence>
<keyword evidence="1" id="KW-0472">Membrane</keyword>
<dbReference type="RefSeq" id="WP_089853966.1">
    <property type="nucleotide sequence ID" value="NZ_BJWJ01000008.1"/>
</dbReference>
<reference evidence="2 5" key="2">
    <citation type="submission" date="2019-07" db="EMBL/GenBank/DDBJ databases">
        <title>Whole genome shotgun sequence of Halolactibacillus miurensis NBRC 100873.</title>
        <authorList>
            <person name="Hosoyama A."/>
            <person name="Uohara A."/>
            <person name="Ohji S."/>
            <person name="Ichikawa N."/>
        </authorList>
    </citation>
    <scope>NUCLEOTIDE SEQUENCE [LARGE SCALE GENOMIC DNA]</scope>
    <source>
        <strain evidence="2 5">NBRC 100873</strain>
    </source>
</reference>
<evidence type="ECO:0000313" key="2">
    <source>
        <dbReference type="EMBL" id="GEM04083.1"/>
    </source>
</evidence>
<evidence type="ECO:0000313" key="4">
    <source>
        <dbReference type="Proteomes" id="UP000199139"/>
    </source>
</evidence>
<name>A0A1I6SID0_9BACI</name>
<dbReference type="EMBL" id="BJWJ01000008">
    <property type="protein sequence ID" value="GEM04083.1"/>
    <property type="molecule type" value="Genomic_DNA"/>
</dbReference>
<dbReference type="Proteomes" id="UP000321773">
    <property type="component" value="Unassembled WGS sequence"/>
</dbReference>
<keyword evidence="1" id="KW-0812">Transmembrane</keyword>
<sequence>MYELILPPLTGLFGVVIGGFITYQSQANSDKRRFKHELKKRLDEEKRARLIAYSKIIKADTHSPLIHGAPLNQRNSFNWRVYESNVRDILYANLHLFDEKLIYLIIQIDGEKYQIDLVGDEHIYNEKMYTHYNLIISHILEELRNNYRTYIE</sequence>
<feature type="transmembrane region" description="Helical" evidence="1">
    <location>
        <begin position="6"/>
        <end position="23"/>
    </location>
</feature>
<protein>
    <submittedName>
        <fullName evidence="3">Uncharacterized protein</fullName>
    </submittedName>
</protein>
<proteinExistence type="predicted"/>
<dbReference type="EMBL" id="FPAI01000009">
    <property type="protein sequence ID" value="SFS76664.1"/>
    <property type="molecule type" value="Genomic_DNA"/>
</dbReference>
<reference evidence="3 4" key="1">
    <citation type="submission" date="2016-10" db="EMBL/GenBank/DDBJ databases">
        <authorList>
            <person name="de Groot N.N."/>
        </authorList>
    </citation>
    <scope>NUCLEOTIDE SEQUENCE [LARGE SCALE GENOMIC DNA]</scope>
    <source>
        <strain evidence="3 4">DSM 17074</strain>
    </source>
</reference>
<dbReference type="Proteomes" id="UP000199139">
    <property type="component" value="Unassembled WGS sequence"/>
</dbReference>
<gene>
    <name evidence="2" type="ORF">HMI01_10710</name>
    <name evidence="3" type="ORF">SAMN05421668_10971</name>
</gene>
<keyword evidence="1" id="KW-1133">Transmembrane helix</keyword>